<dbReference type="AlphaFoldDB" id="A0A139INW7"/>
<sequence length="83" mass="8772">MQRAALPIQEQSASQDMGAEMYWCSVTPRNSLALCDTFGTTPVATSRLKVQKAGGVLTVPWACPRPADGNGNGNGPLTGRLRP</sequence>
<dbReference type="EMBL" id="LFZO01000036">
    <property type="protein sequence ID" value="KXT16461.1"/>
    <property type="molecule type" value="Genomic_DNA"/>
</dbReference>
<protein>
    <submittedName>
        <fullName evidence="2">Uncharacterized protein</fullName>
    </submittedName>
</protein>
<name>A0A139INW7_9PEZI</name>
<comment type="caution">
    <text evidence="2">The sequence shown here is derived from an EMBL/GenBank/DDBJ whole genome shotgun (WGS) entry which is preliminary data.</text>
</comment>
<keyword evidence="3" id="KW-1185">Reference proteome</keyword>
<evidence type="ECO:0000256" key="1">
    <source>
        <dbReference type="SAM" id="MobiDB-lite"/>
    </source>
</evidence>
<reference evidence="2 3" key="1">
    <citation type="submission" date="2015-07" db="EMBL/GenBank/DDBJ databases">
        <title>Comparative genomics of the Sigatoka disease complex on banana suggests a link between parallel evolutionary changes in Pseudocercospora fijiensis and Pseudocercospora eumusae and increased virulence on the banana host.</title>
        <authorList>
            <person name="Chang T.-C."/>
            <person name="Salvucci A."/>
            <person name="Crous P.W."/>
            <person name="Stergiopoulos I."/>
        </authorList>
    </citation>
    <scope>NUCLEOTIDE SEQUENCE [LARGE SCALE GENOMIC DNA]</scope>
    <source>
        <strain evidence="2 3">CBS 116634</strain>
    </source>
</reference>
<evidence type="ECO:0000313" key="3">
    <source>
        <dbReference type="Proteomes" id="UP000073492"/>
    </source>
</evidence>
<dbReference type="Proteomes" id="UP000073492">
    <property type="component" value="Unassembled WGS sequence"/>
</dbReference>
<gene>
    <name evidence="2" type="ORF">AC579_1788</name>
</gene>
<organism evidence="2 3">
    <name type="scientific">Pseudocercospora musae</name>
    <dbReference type="NCBI Taxonomy" id="113226"/>
    <lineage>
        <taxon>Eukaryota</taxon>
        <taxon>Fungi</taxon>
        <taxon>Dikarya</taxon>
        <taxon>Ascomycota</taxon>
        <taxon>Pezizomycotina</taxon>
        <taxon>Dothideomycetes</taxon>
        <taxon>Dothideomycetidae</taxon>
        <taxon>Mycosphaerellales</taxon>
        <taxon>Mycosphaerellaceae</taxon>
        <taxon>Pseudocercospora</taxon>
    </lineage>
</organism>
<feature type="region of interest" description="Disordered" evidence="1">
    <location>
        <begin position="63"/>
        <end position="83"/>
    </location>
</feature>
<evidence type="ECO:0000313" key="2">
    <source>
        <dbReference type="EMBL" id="KXT16461.1"/>
    </source>
</evidence>
<accession>A0A139INW7</accession>
<proteinExistence type="predicted"/>